<dbReference type="SUPFAM" id="SSF48452">
    <property type="entry name" value="TPR-like"/>
    <property type="match status" value="1"/>
</dbReference>
<sequence length="653" mass="74266">MPNHDMADAQRFEQMIQRAVRQILVAPDPEQFLAWALEHLPELLGLREGPLEPNEQRRLSYLLGSAIWNATPQPTDAFQIHRLKPHPADERCPCGSGDRYDDCCGGIEDLPELASELVWEILLEELPEQGLREALSIQAVPEPLLAQIAERWLDEDRPRRATALLEPIFAGALDDLDAEYEPAIDILCDAYDRLGYTHKKQRFLERLCAEGSRALRAVAWQRRCTMAIDEGTFGPAQDAFEAALRSDPDNPGTAILEITLLAAQHQNWVARERARFWRRRFRNVGLEHAGLDTFLSDAIDDPQQALIASQADSLDPMLLDLTDWIDQIHTRPLPDYRLEPVQLRAPDWLPGQLTLFDDVQLQTSDVPSERAASPESRHDGITARLIAPGELQRLESDWTAIYPGTKPTSTQLAPSEEIDLWSNAAWLEQLLTQPALADSLEVLDDLATALYLHPESAYPWVSHRLLRPLLERAGAILDQLLTREGPCQTPWLILENRPALRLLFRLYLCRLEERESQAAVRTLETLLELNPRDHHGIRAELMNHYLRDGEDERALALARRFPNDALADLAYGEVLALYRLGRQERARLVLSTAINRLPSIPRYLTRKRIKQPRLSAPGNTPGSDDQAWLYREAMRDVWEAEPGILAWLRRMTA</sequence>
<evidence type="ECO:0000313" key="2">
    <source>
        <dbReference type="Proteomes" id="UP001138802"/>
    </source>
</evidence>
<dbReference type="Gene3D" id="1.25.40.10">
    <property type="entry name" value="Tetratricopeptide repeat domain"/>
    <property type="match status" value="1"/>
</dbReference>
<dbReference type="RefSeq" id="WP_200387840.1">
    <property type="nucleotide sequence ID" value="NZ_NRSD01000009.1"/>
</dbReference>
<protein>
    <recommendedName>
        <fullName evidence="3">SEC-C domain-containing protein</fullName>
    </recommendedName>
</protein>
<comment type="caution">
    <text evidence="1">The sequence shown here is derived from an EMBL/GenBank/DDBJ whole genome shotgun (WGS) entry which is preliminary data.</text>
</comment>
<dbReference type="EMBL" id="NRSD01000009">
    <property type="protein sequence ID" value="MBK1645032.1"/>
    <property type="molecule type" value="Genomic_DNA"/>
</dbReference>
<evidence type="ECO:0000313" key="1">
    <source>
        <dbReference type="EMBL" id="MBK1645032.1"/>
    </source>
</evidence>
<accession>A0A9X1B8Q0</accession>
<dbReference type="Proteomes" id="UP001138802">
    <property type="component" value="Unassembled WGS sequence"/>
</dbReference>
<keyword evidence="2" id="KW-1185">Reference proteome</keyword>
<evidence type="ECO:0008006" key="3">
    <source>
        <dbReference type="Google" id="ProtNLM"/>
    </source>
</evidence>
<gene>
    <name evidence="1" type="ORF">CKO25_10285</name>
</gene>
<dbReference type="InterPro" id="IPR011990">
    <property type="entry name" value="TPR-like_helical_dom_sf"/>
</dbReference>
<organism evidence="1 2">
    <name type="scientific">Thiocapsa imhoffii</name>
    <dbReference type="NCBI Taxonomy" id="382777"/>
    <lineage>
        <taxon>Bacteria</taxon>
        <taxon>Pseudomonadati</taxon>
        <taxon>Pseudomonadota</taxon>
        <taxon>Gammaproteobacteria</taxon>
        <taxon>Chromatiales</taxon>
        <taxon>Chromatiaceae</taxon>
        <taxon>Thiocapsa</taxon>
    </lineage>
</organism>
<dbReference type="AlphaFoldDB" id="A0A9X1B8Q0"/>
<reference evidence="1 2" key="1">
    <citation type="journal article" date="2020" name="Microorganisms">
        <title>Osmotic Adaptation and Compatible Solute Biosynthesis of Phototrophic Bacteria as Revealed from Genome Analyses.</title>
        <authorList>
            <person name="Imhoff J.F."/>
            <person name="Rahn T."/>
            <person name="Kunzel S."/>
            <person name="Keller A."/>
            <person name="Neulinger S.C."/>
        </authorList>
    </citation>
    <scope>NUCLEOTIDE SEQUENCE [LARGE SCALE GENOMIC DNA]</scope>
    <source>
        <strain evidence="1 2">DSM 21303</strain>
    </source>
</reference>
<proteinExistence type="predicted"/>
<name>A0A9X1B8Q0_9GAMM</name>